<dbReference type="EMBL" id="LDTD01000047">
    <property type="protein sequence ID" value="KTT70718.1"/>
    <property type="molecule type" value="Genomic_DNA"/>
</dbReference>
<dbReference type="RefSeq" id="WP_058733049.1">
    <property type="nucleotide sequence ID" value="NZ_LDTD01000047.1"/>
</dbReference>
<organism evidence="1 2">
    <name type="scientific">Sphingomonas sanguinis</name>
    <dbReference type="NCBI Taxonomy" id="33051"/>
    <lineage>
        <taxon>Bacteria</taxon>
        <taxon>Pseudomonadati</taxon>
        <taxon>Pseudomonadota</taxon>
        <taxon>Alphaproteobacteria</taxon>
        <taxon>Sphingomonadales</taxon>
        <taxon>Sphingomonadaceae</taxon>
        <taxon>Sphingomonas</taxon>
    </lineage>
</organism>
<gene>
    <name evidence="1" type="ORF">NS319_07240</name>
</gene>
<dbReference type="PATRIC" id="fig|33051.3.peg.2465"/>
<comment type="caution">
    <text evidence="1">The sequence shown here is derived from an EMBL/GenBank/DDBJ whole genome shotgun (WGS) entry which is preliminary data.</text>
</comment>
<accession>A0A147I073</accession>
<proteinExistence type="predicted"/>
<protein>
    <submittedName>
        <fullName evidence="1">Uncharacterized protein</fullName>
    </submittedName>
</protein>
<dbReference type="Proteomes" id="UP000072867">
    <property type="component" value="Unassembled WGS sequence"/>
</dbReference>
<reference evidence="1 2" key="1">
    <citation type="journal article" date="2016" name="Front. Microbiol.">
        <title>Genomic Resource of Rice Seed Associated Bacteria.</title>
        <authorList>
            <person name="Midha S."/>
            <person name="Bansal K."/>
            <person name="Sharma S."/>
            <person name="Kumar N."/>
            <person name="Patil P.P."/>
            <person name="Chaudhry V."/>
            <person name="Patil P.B."/>
        </authorList>
    </citation>
    <scope>NUCLEOTIDE SEQUENCE [LARGE SCALE GENOMIC DNA]</scope>
    <source>
        <strain evidence="1 2">NS319</strain>
    </source>
</reference>
<dbReference type="AlphaFoldDB" id="A0A147I073"/>
<evidence type="ECO:0000313" key="1">
    <source>
        <dbReference type="EMBL" id="KTT70718.1"/>
    </source>
</evidence>
<dbReference type="STRING" id="33051.SB4_10815"/>
<name>A0A147I073_9SPHN</name>
<sequence>MMTEQPIRASAVAAPLVMIRLGKIPRRYVFDQVETMALHDIDGLNRASSPAPCAHYNPGES</sequence>
<evidence type="ECO:0000313" key="2">
    <source>
        <dbReference type="Proteomes" id="UP000072867"/>
    </source>
</evidence>